<keyword evidence="7 11" id="KW-0328">Glycosyltransferase</keyword>
<dbReference type="PANTHER" id="PTHR45825:SF11">
    <property type="entry name" value="ALPHA AMYLASE DOMAIN-CONTAINING PROTEIN"/>
    <property type="match status" value="1"/>
</dbReference>
<evidence type="ECO:0000313" key="14">
    <source>
        <dbReference type="EMBL" id="MFC4701350.1"/>
    </source>
</evidence>
<feature type="binding site" evidence="11">
    <location>
        <position position="15"/>
    </location>
    <ligand>
        <name>ADP-alpha-D-glucose</name>
        <dbReference type="ChEBI" id="CHEBI:57498"/>
    </ligand>
</feature>
<feature type="domain" description="Starch synthase catalytic" evidence="13">
    <location>
        <begin position="2"/>
        <end position="239"/>
    </location>
</feature>
<evidence type="ECO:0000256" key="5">
    <source>
        <dbReference type="ARBA" id="ARBA00012588"/>
    </source>
</evidence>
<comment type="similarity">
    <text evidence="4 11">Belongs to the glycosyltransferase 1 family. Bacterial/plant glycogen synthase subfamily.</text>
</comment>
<evidence type="ECO:0000256" key="7">
    <source>
        <dbReference type="ARBA" id="ARBA00022676"/>
    </source>
</evidence>
<protein>
    <recommendedName>
        <fullName evidence="6 11">Glycogen synthase</fullName>
        <ecNumber evidence="5 11">2.4.1.21</ecNumber>
    </recommendedName>
    <alternativeName>
        <fullName evidence="10 11">Starch [bacterial glycogen] synthase</fullName>
    </alternativeName>
</protein>
<comment type="function">
    <text evidence="2 11">Synthesizes alpha-1,4-glucan chains using ADP-glucose.</text>
</comment>
<evidence type="ECO:0000256" key="3">
    <source>
        <dbReference type="ARBA" id="ARBA00004964"/>
    </source>
</evidence>
<dbReference type="Pfam" id="PF08323">
    <property type="entry name" value="Glyco_transf_5"/>
    <property type="match status" value="1"/>
</dbReference>
<evidence type="ECO:0000313" key="15">
    <source>
        <dbReference type="Proteomes" id="UP001595897"/>
    </source>
</evidence>
<dbReference type="HAMAP" id="MF_00484">
    <property type="entry name" value="Glycogen_synth"/>
    <property type="match status" value="1"/>
</dbReference>
<dbReference type="SUPFAM" id="SSF53756">
    <property type="entry name" value="UDP-Glycosyltransferase/glycogen phosphorylase"/>
    <property type="match status" value="1"/>
</dbReference>
<dbReference type="NCBIfam" id="TIGR02095">
    <property type="entry name" value="glgA"/>
    <property type="match status" value="1"/>
</dbReference>
<dbReference type="InterPro" id="IPR013534">
    <property type="entry name" value="Starch_synth_cat_dom"/>
</dbReference>
<comment type="pathway">
    <text evidence="3 11">Glycan biosynthesis; glycogen biosynthesis.</text>
</comment>
<feature type="domain" description="Glycosyl transferase family 1" evidence="12">
    <location>
        <begin position="300"/>
        <end position="458"/>
    </location>
</feature>
<evidence type="ECO:0000256" key="9">
    <source>
        <dbReference type="ARBA" id="ARBA00023056"/>
    </source>
</evidence>
<evidence type="ECO:0000259" key="13">
    <source>
        <dbReference type="Pfam" id="PF08323"/>
    </source>
</evidence>
<dbReference type="CDD" id="cd03791">
    <property type="entry name" value="GT5_Glycogen_synthase_DULL1-like"/>
    <property type="match status" value="1"/>
</dbReference>
<evidence type="ECO:0000256" key="8">
    <source>
        <dbReference type="ARBA" id="ARBA00022679"/>
    </source>
</evidence>
<dbReference type="EC" id="2.4.1.21" evidence="5 11"/>
<reference evidence="15" key="1">
    <citation type="journal article" date="2019" name="Int. J. Syst. Evol. Microbiol.">
        <title>The Global Catalogue of Microorganisms (GCM) 10K type strain sequencing project: providing services to taxonomists for standard genome sequencing and annotation.</title>
        <authorList>
            <consortium name="The Broad Institute Genomics Platform"/>
            <consortium name="The Broad Institute Genome Sequencing Center for Infectious Disease"/>
            <person name="Wu L."/>
            <person name="Ma J."/>
        </authorList>
    </citation>
    <scope>NUCLEOTIDE SEQUENCE [LARGE SCALE GENOMIC DNA]</scope>
    <source>
        <strain evidence="15">KACC 12507</strain>
    </source>
</reference>
<proteinExistence type="inferred from homology"/>
<dbReference type="Proteomes" id="UP001595897">
    <property type="component" value="Unassembled WGS sequence"/>
</dbReference>
<evidence type="ECO:0000256" key="6">
    <source>
        <dbReference type="ARBA" id="ARBA00019935"/>
    </source>
</evidence>
<name>A0ABV9M0B6_9ALTE</name>
<comment type="caution">
    <text evidence="14">The sequence shown here is derived from an EMBL/GenBank/DDBJ whole genome shotgun (WGS) entry which is preliminary data.</text>
</comment>
<keyword evidence="8 11" id="KW-0808">Transferase</keyword>
<gene>
    <name evidence="11" type="primary">glgA</name>
    <name evidence="14" type="ORF">ACFO4O_14360</name>
</gene>
<dbReference type="Gene3D" id="3.40.50.2000">
    <property type="entry name" value="Glycogen Phosphorylase B"/>
    <property type="match status" value="2"/>
</dbReference>
<dbReference type="EMBL" id="JBHSGU010000009">
    <property type="protein sequence ID" value="MFC4701350.1"/>
    <property type="molecule type" value="Genomic_DNA"/>
</dbReference>
<evidence type="ECO:0000259" key="12">
    <source>
        <dbReference type="Pfam" id="PF00534"/>
    </source>
</evidence>
<keyword evidence="9 11" id="KW-0320">Glycogen biosynthesis</keyword>
<dbReference type="PANTHER" id="PTHR45825">
    <property type="entry name" value="GRANULE-BOUND STARCH SYNTHASE 1, CHLOROPLASTIC/AMYLOPLASTIC"/>
    <property type="match status" value="1"/>
</dbReference>
<evidence type="ECO:0000256" key="10">
    <source>
        <dbReference type="ARBA" id="ARBA00031722"/>
    </source>
</evidence>
<dbReference type="GO" id="GO:0009011">
    <property type="term" value="F:alpha-1,4-glucan glucosyltransferase (ADP-glucose donor) activity"/>
    <property type="evidence" value="ECO:0007669"/>
    <property type="project" value="UniProtKB-EC"/>
</dbReference>
<sequence length="480" mass="53218">MKILFLISEVEDIIKTGGLADVGKALPLALTERGHDIKIILPFYKQISDSMGAGANLIEAMPEQDIRIHQQHYQFCVKQLSLHGLDVYLIDHAYFSDNATPYSEEASANAQRFAFFSLAALKVANELNFKPDVVHTHDWHTAIANYFVKSDFIGRHNILADATFFHQTKTLITLHNAAFQGVCALSRVPLIDEQSYFQISTDNGYINLLKTGILYADHICPVSPSYAEEIKSYIGSHGIFDVINLAPEKVRGVLNGCDYSQWDPASDPLIPANFSLANMAGKAVCKTKLQKDAGLASLKSVPLFGMVCRATQQKGFGYLMPILNELLTHKVQLVIMGTGDVSITKSLRDIAQAHPKQFAFIEAFSPEWAHLIEAGSDFFLMPSEFEPCGLNQMYSLAYGTLPVVRKVGGLADTVVDASDEHGTGFVFCDPSPDALLSALRRVLLLNKEQTKLLAAMRERAMKTRFTWSQAALEYEQIYNQ</sequence>
<dbReference type="InterPro" id="IPR001296">
    <property type="entry name" value="Glyco_trans_1"/>
</dbReference>
<keyword evidence="15" id="KW-1185">Reference proteome</keyword>
<comment type="catalytic activity">
    <reaction evidence="1 11">
        <text>[(1-&gt;4)-alpha-D-glucosyl](n) + ADP-alpha-D-glucose = [(1-&gt;4)-alpha-D-glucosyl](n+1) + ADP + H(+)</text>
        <dbReference type="Rhea" id="RHEA:18189"/>
        <dbReference type="Rhea" id="RHEA-COMP:9584"/>
        <dbReference type="Rhea" id="RHEA-COMP:9587"/>
        <dbReference type="ChEBI" id="CHEBI:15378"/>
        <dbReference type="ChEBI" id="CHEBI:15444"/>
        <dbReference type="ChEBI" id="CHEBI:57498"/>
        <dbReference type="ChEBI" id="CHEBI:456216"/>
        <dbReference type="EC" id="2.4.1.21"/>
    </reaction>
</comment>
<evidence type="ECO:0000256" key="4">
    <source>
        <dbReference type="ARBA" id="ARBA00010281"/>
    </source>
</evidence>
<accession>A0ABV9M0B6</accession>
<dbReference type="Pfam" id="PF00534">
    <property type="entry name" value="Glycos_transf_1"/>
    <property type="match status" value="1"/>
</dbReference>
<evidence type="ECO:0000256" key="1">
    <source>
        <dbReference type="ARBA" id="ARBA00001478"/>
    </source>
</evidence>
<dbReference type="RefSeq" id="WP_382409754.1">
    <property type="nucleotide sequence ID" value="NZ_JBHSGU010000009.1"/>
</dbReference>
<evidence type="ECO:0000256" key="2">
    <source>
        <dbReference type="ARBA" id="ARBA00002764"/>
    </source>
</evidence>
<evidence type="ECO:0000256" key="11">
    <source>
        <dbReference type="HAMAP-Rule" id="MF_00484"/>
    </source>
</evidence>
<organism evidence="14 15">
    <name type="scientific">Glaciecola siphonariae</name>
    <dbReference type="NCBI Taxonomy" id="521012"/>
    <lineage>
        <taxon>Bacteria</taxon>
        <taxon>Pseudomonadati</taxon>
        <taxon>Pseudomonadota</taxon>
        <taxon>Gammaproteobacteria</taxon>
        <taxon>Alteromonadales</taxon>
        <taxon>Alteromonadaceae</taxon>
        <taxon>Glaciecola</taxon>
    </lineage>
</organism>
<dbReference type="InterPro" id="IPR011835">
    <property type="entry name" value="GS/SS"/>
</dbReference>